<accession>A0A5B9PEK7</accession>
<dbReference type="OrthoDB" id="287432at2"/>
<keyword evidence="2" id="KW-1185">Reference proteome</keyword>
<name>A0A5B9PEK7_9BACT</name>
<dbReference type="EMBL" id="CP042912">
    <property type="protein sequence ID" value="QEG23016.1"/>
    <property type="molecule type" value="Genomic_DNA"/>
</dbReference>
<sequence length="84" mass="9752">MDAKETLDREFLEIRSRILDVASAMDRIQRADGDVADDPRMQKLNEAIRIAMSSDGHRAEKVQLLFSREYDEHWKEQFSLPSAT</sequence>
<evidence type="ECO:0000313" key="1">
    <source>
        <dbReference type="EMBL" id="QEG23016.1"/>
    </source>
</evidence>
<organism evidence="1 2">
    <name type="scientific">Mariniblastus fucicola</name>
    <dbReference type="NCBI Taxonomy" id="980251"/>
    <lineage>
        <taxon>Bacteria</taxon>
        <taxon>Pseudomonadati</taxon>
        <taxon>Planctomycetota</taxon>
        <taxon>Planctomycetia</taxon>
        <taxon>Pirellulales</taxon>
        <taxon>Pirellulaceae</taxon>
        <taxon>Mariniblastus</taxon>
    </lineage>
</organism>
<dbReference type="KEGG" id="mff:MFFC18_29080"/>
<dbReference type="Proteomes" id="UP000322214">
    <property type="component" value="Chromosome"/>
</dbReference>
<dbReference type="RefSeq" id="WP_075086054.1">
    <property type="nucleotide sequence ID" value="NZ_CP042912.1"/>
</dbReference>
<dbReference type="STRING" id="980251.GCA_001642875_04051"/>
<protein>
    <submittedName>
        <fullName evidence="1">Uncharacterized protein</fullName>
    </submittedName>
</protein>
<proteinExistence type="predicted"/>
<evidence type="ECO:0000313" key="2">
    <source>
        <dbReference type="Proteomes" id="UP000322214"/>
    </source>
</evidence>
<dbReference type="AlphaFoldDB" id="A0A5B9PEK7"/>
<gene>
    <name evidence="1" type="ORF">MFFC18_29080</name>
</gene>
<reference evidence="1 2" key="1">
    <citation type="submission" date="2019-08" db="EMBL/GenBank/DDBJ databases">
        <title>Deep-cultivation of Planctomycetes and their phenomic and genomic characterization uncovers novel biology.</title>
        <authorList>
            <person name="Wiegand S."/>
            <person name="Jogler M."/>
            <person name="Boedeker C."/>
            <person name="Pinto D."/>
            <person name="Vollmers J."/>
            <person name="Rivas-Marin E."/>
            <person name="Kohn T."/>
            <person name="Peeters S.H."/>
            <person name="Heuer A."/>
            <person name="Rast P."/>
            <person name="Oberbeckmann S."/>
            <person name="Bunk B."/>
            <person name="Jeske O."/>
            <person name="Meyerdierks A."/>
            <person name="Storesund J.E."/>
            <person name="Kallscheuer N."/>
            <person name="Luecker S."/>
            <person name="Lage O.M."/>
            <person name="Pohl T."/>
            <person name="Merkel B.J."/>
            <person name="Hornburger P."/>
            <person name="Mueller R.-W."/>
            <person name="Bruemmer F."/>
            <person name="Labrenz M."/>
            <person name="Spormann A.M."/>
            <person name="Op den Camp H."/>
            <person name="Overmann J."/>
            <person name="Amann R."/>
            <person name="Jetten M.S.M."/>
            <person name="Mascher T."/>
            <person name="Medema M.H."/>
            <person name="Devos D.P."/>
            <person name="Kaster A.-K."/>
            <person name="Ovreas L."/>
            <person name="Rohde M."/>
            <person name="Galperin M.Y."/>
            <person name="Jogler C."/>
        </authorList>
    </citation>
    <scope>NUCLEOTIDE SEQUENCE [LARGE SCALE GENOMIC DNA]</scope>
    <source>
        <strain evidence="1 2">FC18</strain>
    </source>
</reference>